<dbReference type="PRINTS" id="PR00742">
    <property type="entry name" value="GLHYDRLASE35"/>
</dbReference>
<dbReference type="Pfam" id="PF13363">
    <property type="entry name" value="BetaGal_dom3"/>
    <property type="match status" value="1"/>
</dbReference>
<keyword evidence="11" id="KW-1185">Reference proteome</keyword>
<keyword evidence="5" id="KW-0378">Hydrolase</keyword>
<dbReference type="SUPFAM" id="SSF117100">
    <property type="entry name" value="Beta-galactosidase LacA, domain 3"/>
    <property type="match status" value="1"/>
</dbReference>
<dbReference type="Gene3D" id="2.60.390.10">
    <property type="entry name" value="Beta-galactosidase, domain 3"/>
    <property type="match status" value="1"/>
</dbReference>
<comment type="similarity">
    <text evidence="2 8">Belongs to the glycosyl hydrolase 35 family.</text>
</comment>
<dbReference type="FunFam" id="2.102.20.10:FF:000001">
    <property type="entry name" value="Beta-galactosidase A"/>
    <property type="match status" value="1"/>
</dbReference>
<reference evidence="10" key="1">
    <citation type="journal article" date="2020" name="Stud. Mycol.">
        <title>101 Dothideomycetes genomes: a test case for predicting lifestyles and emergence of pathogens.</title>
        <authorList>
            <person name="Haridas S."/>
            <person name="Albert R."/>
            <person name="Binder M."/>
            <person name="Bloem J."/>
            <person name="Labutti K."/>
            <person name="Salamov A."/>
            <person name="Andreopoulos B."/>
            <person name="Baker S."/>
            <person name="Barry K."/>
            <person name="Bills G."/>
            <person name="Bluhm B."/>
            <person name="Cannon C."/>
            <person name="Castanera R."/>
            <person name="Culley D."/>
            <person name="Daum C."/>
            <person name="Ezra D."/>
            <person name="Gonzalez J."/>
            <person name="Henrissat B."/>
            <person name="Kuo A."/>
            <person name="Liang C."/>
            <person name="Lipzen A."/>
            <person name="Lutzoni F."/>
            <person name="Magnuson J."/>
            <person name="Mondo S."/>
            <person name="Nolan M."/>
            <person name="Ohm R."/>
            <person name="Pangilinan J."/>
            <person name="Park H.-J."/>
            <person name="Ramirez L."/>
            <person name="Alfaro M."/>
            <person name="Sun H."/>
            <person name="Tritt A."/>
            <person name="Yoshinaga Y."/>
            <person name="Zwiers L.-H."/>
            <person name="Turgeon B."/>
            <person name="Goodwin S."/>
            <person name="Spatafora J."/>
            <person name="Crous P."/>
            <person name="Grigoriev I."/>
        </authorList>
    </citation>
    <scope>NUCLEOTIDE SEQUENCE</scope>
    <source>
        <strain evidence="10">CBS 675.92</strain>
    </source>
</reference>
<dbReference type="AlphaFoldDB" id="A0A6A5UH38"/>
<dbReference type="Gene3D" id="2.102.20.10">
    <property type="entry name" value="Beta-galactosidase, domain 2"/>
    <property type="match status" value="1"/>
</dbReference>
<dbReference type="GO" id="GO:0004565">
    <property type="term" value="F:beta-galactosidase activity"/>
    <property type="evidence" value="ECO:0007669"/>
    <property type="project" value="UniProtKB-EC"/>
</dbReference>
<evidence type="ECO:0000256" key="3">
    <source>
        <dbReference type="ARBA" id="ARBA00012756"/>
    </source>
</evidence>
<dbReference type="SUPFAM" id="SSF51011">
    <property type="entry name" value="Glycosyl hydrolase domain"/>
    <property type="match status" value="1"/>
</dbReference>
<gene>
    <name evidence="10" type="ORF">CC80DRAFT_583052</name>
</gene>
<evidence type="ECO:0000256" key="8">
    <source>
        <dbReference type="RuleBase" id="RU003679"/>
    </source>
</evidence>
<evidence type="ECO:0000313" key="11">
    <source>
        <dbReference type="Proteomes" id="UP000800035"/>
    </source>
</evidence>
<dbReference type="FunFam" id="3.20.20.80:FF:000040">
    <property type="entry name" value="Beta-galactosidase A"/>
    <property type="match status" value="1"/>
</dbReference>
<dbReference type="EMBL" id="ML976983">
    <property type="protein sequence ID" value="KAF1960407.1"/>
    <property type="molecule type" value="Genomic_DNA"/>
</dbReference>
<organism evidence="10 11">
    <name type="scientific">Byssothecium circinans</name>
    <dbReference type="NCBI Taxonomy" id="147558"/>
    <lineage>
        <taxon>Eukaryota</taxon>
        <taxon>Fungi</taxon>
        <taxon>Dikarya</taxon>
        <taxon>Ascomycota</taxon>
        <taxon>Pezizomycotina</taxon>
        <taxon>Dothideomycetes</taxon>
        <taxon>Pleosporomycetidae</taxon>
        <taxon>Pleosporales</taxon>
        <taxon>Massarineae</taxon>
        <taxon>Massarinaceae</taxon>
        <taxon>Byssothecium</taxon>
    </lineage>
</organism>
<dbReference type="Gene3D" id="3.20.20.80">
    <property type="entry name" value="Glycosidases"/>
    <property type="match status" value="1"/>
</dbReference>
<evidence type="ECO:0000256" key="7">
    <source>
        <dbReference type="ARBA" id="ARBA00023295"/>
    </source>
</evidence>
<dbReference type="SUPFAM" id="SSF51445">
    <property type="entry name" value="(Trans)glycosidases"/>
    <property type="match status" value="1"/>
</dbReference>
<name>A0A6A5UH38_9PLEO</name>
<evidence type="ECO:0000256" key="4">
    <source>
        <dbReference type="ARBA" id="ARBA00022729"/>
    </source>
</evidence>
<dbReference type="PANTHER" id="PTHR23421">
    <property type="entry name" value="BETA-GALACTOSIDASE RELATED"/>
    <property type="match status" value="1"/>
</dbReference>
<dbReference type="Pfam" id="PF10435">
    <property type="entry name" value="BetaGal_dom2"/>
    <property type="match status" value="1"/>
</dbReference>
<comment type="catalytic activity">
    <reaction evidence="1">
        <text>Hydrolysis of terminal non-reducing beta-D-galactose residues in beta-D-galactosides.</text>
        <dbReference type="EC" id="3.2.1.23"/>
    </reaction>
</comment>
<dbReference type="OrthoDB" id="1657402at2759"/>
<evidence type="ECO:0000313" key="10">
    <source>
        <dbReference type="EMBL" id="KAF1960407.1"/>
    </source>
</evidence>
<dbReference type="GO" id="GO:0005975">
    <property type="term" value="P:carbohydrate metabolic process"/>
    <property type="evidence" value="ECO:0007669"/>
    <property type="project" value="InterPro"/>
</dbReference>
<evidence type="ECO:0000256" key="1">
    <source>
        <dbReference type="ARBA" id="ARBA00001412"/>
    </source>
</evidence>
<dbReference type="InterPro" id="IPR018954">
    <property type="entry name" value="Betagal_dom2"/>
</dbReference>
<evidence type="ECO:0000256" key="2">
    <source>
        <dbReference type="ARBA" id="ARBA00009809"/>
    </source>
</evidence>
<dbReference type="InterPro" id="IPR017853">
    <property type="entry name" value="GH"/>
</dbReference>
<dbReference type="EC" id="3.2.1.23" evidence="3"/>
<evidence type="ECO:0000256" key="5">
    <source>
        <dbReference type="ARBA" id="ARBA00022801"/>
    </source>
</evidence>
<evidence type="ECO:0000256" key="6">
    <source>
        <dbReference type="ARBA" id="ARBA00023180"/>
    </source>
</evidence>
<dbReference type="InterPro" id="IPR036833">
    <property type="entry name" value="BetaGal_dom3_sf"/>
</dbReference>
<evidence type="ECO:0000259" key="9">
    <source>
        <dbReference type="SMART" id="SM01029"/>
    </source>
</evidence>
<dbReference type="InterPro" id="IPR008979">
    <property type="entry name" value="Galactose-bd-like_sf"/>
</dbReference>
<dbReference type="InterPro" id="IPR001944">
    <property type="entry name" value="Glycoside_Hdrlase_35"/>
</dbReference>
<dbReference type="InterPro" id="IPR031330">
    <property type="entry name" value="Gly_Hdrlase_35_cat"/>
</dbReference>
<keyword evidence="7" id="KW-0326">Glycosidase</keyword>
<dbReference type="Pfam" id="PF01301">
    <property type="entry name" value="Glyco_hydro_35"/>
    <property type="match status" value="1"/>
</dbReference>
<keyword evidence="6" id="KW-0325">Glycoprotein</keyword>
<dbReference type="Gene3D" id="2.60.120.260">
    <property type="entry name" value="Galactose-binding domain-like"/>
    <property type="match status" value="2"/>
</dbReference>
<dbReference type="SMART" id="SM01029">
    <property type="entry name" value="BetaGal_dom2"/>
    <property type="match status" value="1"/>
</dbReference>
<dbReference type="Pfam" id="PF13364">
    <property type="entry name" value="BetaGal_ABD2"/>
    <property type="match status" value="2"/>
</dbReference>
<keyword evidence="4" id="KW-0732">Signal</keyword>
<dbReference type="Proteomes" id="UP000800035">
    <property type="component" value="Unassembled WGS sequence"/>
</dbReference>
<dbReference type="SUPFAM" id="SSF49785">
    <property type="entry name" value="Galactose-binding domain-like"/>
    <property type="match status" value="2"/>
</dbReference>
<dbReference type="InterPro" id="IPR025300">
    <property type="entry name" value="BetaGal_jelly_roll_dom"/>
</dbReference>
<feature type="domain" description="Beta-galactosidase" evidence="9">
    <location>
        <begin position="371"/>
        <end position="547"/>
    </location>
</feature>
<protein>
    <recommendedName>
        <fullName evidence="3">beta-galactosidase</fullName>
        <ecNumber evidence="3">3.2.1.23</ecNumber>
    </recommendedName>
</protein>
<sequence length="988" mass="109178">MALTTYAFQDIVTWDNSSIMVRGERIMFLSAEFHPWRLPSPGLWFDVFQKVKALGFSGVSFYLNWALLEGELGHVRTDGIFALDEFFSAAKEAGIYLWARPGPYINSEVSGGGLPGWLQRNKAQLRSTDPSFLNATKAYIAHVGKIISDAEITKGGPVVLFQPDNEYSLCDGFPGIDGISSCLDKRYMKIIQDEYREAGITVPMVSNDALPIGNFRPGSGVGEVDIYGFDFYPLGWGQEPCSNQSNWNRGIPHSMYPTLLRNISLPTSPRSIVECQGGSPDKWGGVGVDECAALINEEFERVFYKINYSLKITLMNLYMTFGGTNWGNMGHSEGYTSYDVGAAIREDRTITREKYHELKLQANFFRVSPAYLTARPLVESVGNYTDTNALVTTPLVGTQTSFYIVRHDDFQTFGSTAYQLRVPSSLGNVTIPQLGGSLTLNGRDSKIHVVDYDFDGLNLIYSSAEIFTWAHQGSKRILILYGGERETHEFAFPCSIPAPKTSGTQVQYKRTSQAHILQWSVQEERTIVSFGDELDVYLLWRNDAYRYWALDLPAPAPLGLHHSPSRHGKNATAGSIVVRAGYLLRSASISGQTLHLSGDVNCTTGLEIISTPAKISSVTFNDNPLNVTVNAVGNLASVIEFKRPNVILPDLPNAQWSYHTSLPEIRPDYDDSAWTPCNLTSSNNPRNLTTPTSLYAGDYGYHAGSFVYRGHFTATGYETAFSLTSQGALAYGHSVWLNGSFLGSFVGQAEARNHTQTFDLKLAVGQIYVITVLIDHMGLDLNFYANTQPMKNPRGVLDFSIHGRPKDAVRWKMTGNLGGEQYLDKSRGPLNEGAMFAERQGLHLPGAPTNGPGWEVRSPIQGIQAAGVGFFSTTFNLDFPTGYDVPLKIEIGGGKPTNTGNFRVQIFVNGWQFGKYVNNIGPQTSFPIPEGIINHHGPNYLALTLWALDSDGANLRTVKLAYNDVLQSGYRPPKVVVGTRWEKRVEAY</sequence>
<dbReference type="FunFam" id="2.60.120.260:FF:000065">
    <property type="entry name" value="Beta-galactosidase A"/>
    <property type="match status" value="1"/>
</dbReference>
<dbReference type="InterPro" id="IPR025972">
    <property type="entry name" value="BetaGal_dom3"/>
</dbReference>
<dbReference type="InterPro" id="IPR037110">
    <property type="entry name" value="Betagal_dom2_sf"/>
</dbReference>
<proteinExistence type="inferred from homology"/>
<accession>A0A6A5UH38</accession>